<keyword evidence="1" id="KW-0472">Membrane</keyword>
<keyword evidence="1" id="KW-1133">Transmembrane helix</keyword>
<name>A0AAW0TX52_SCYPA</name>
<keyword evidence="1" id="KW-0812">Transmembrane</keyword>
<keyword evidence="3" id="KW-1185">Reference proteome</keyword>
<sequence>MASALLASIHITGQVSVWAVYLFLTIIGAAAWWAVVAVAAAATLAEEQSGGESSPWLPAAHTPSWPWWAALGGNANAWYPAENGEGEEEEASAGPWLAKRQPPHRLGSVVDLYRTMALGLDPFTAKPVMATPERRSGRWPAACKFNPFSFVCWNAARRGGVMRQRPLQYAQ</sequence>
<feature type="transmembrane region" description="Helical" evidence="1">
    <location>
        <begin position="20"/>
        <end position="45"/>
    </location>
</feature>
<evidence type="ECO:0000313" key="2">
    <source>
        <dbReference type="EMBL" id="KAK8392322.1"/>
    </source>
</evidence>
<reference evidence="2 3" key="1">
    <citation type="submission" date="2023-03" db="EMBL/GenBank/DDBJ databases">
        <title>High-quality genome of Scylla paramamosain provides insights in environmental adaptation.</title>
        <authorList>
            <person name="Zhang L."/>
        </authorList>
    </citation>
    <scope>NUCLEOTIDE SEQUENCE [LARGE SCALE GENOMIC DNA]</scope>
    <source>
        <strain evidence="2">LZ_2023a</strain>
        <tissue evidence="2">Muscle</tissue>
    </source>
</reference>
<comment type="caution">
    <text evidence="2">The sequence shown here is derived from an EMBL/GenBank/DDBJ whole genome shotgun (WGS) entry which is preliminary data.</text>
</comment>
<dbReference type="AlphaFoldDB" id="A0AAW0TX52"/>
<accession>A0AAW0TX52</accession>
<proteinExistence type="predicted"/>
<gene>
    <name evidence="2" type="ORF">O3P69_017714</name>
</gene>
<dbReference type="Proteomes" id="UP001487740">
    <property type="component" value="Unassembled WGS sequence"/>
</dbReference>
<organism evidence="2 3">
    <name type="scientific">Scylla paramamosain</name>
    <name type="common">Mud crab</name>
    <dbReference type="NCBI Taxonomy" id="85552"/>
    <lineage>
        <taxon>Eukaryota</taxon>
        <taxon>Metazoa</taxon>
        <taxon>Ecdysozoa</taxon>
        <taxon>Arthropoda</taxon>
        <taxon>Crustacea</taxon>
        <taxon>Multicrustacea</taxon>
        <taxon>Malacostraca</taxon>
        <taxon>Eumalacostraca</taxon>
        <taxon>Eucarida</taxon>
        <taxon>Decapoda</taxon>
        <taxon>Pleocyemata</taxon>
        <taxon>Brachyura</taxon>
        <taxon>Eubrachyura</taxon>
        <taxon>Portunoidea</taxon>
        <taxon>Portunidae</taxon>
        <taxon>Portuninae</taxon>
        <taxon>Scylla</taxon>
    </lineage>
</organism>
<evidence type="ECO:0000313" key="3">
    <source>
        <dbReference type="Proteomes" id="UP001487740"/>
    </source>
</evidence>
<evidence type="ECO:0000256" key="1">
    <source>
        <dbReference type="SAM" id="Phobius"/>
    </source>
</evidence>
<protein>
    <submittedName>
        <fullName evidence="2">Uncharacterized protein</fullName>
    </submittedName>
</protein>
<dbReference type="EMBL" id="JARAKH010000023">
    <property type="protein sequence ID" value="KAK8392322.1"/>
    <property type="molecule type" value="Genomic_DNA"/>
</dbReference>